<keyword evidence="1" id="KW-1133">Transmembrane helix</keyword>
<evidence type="ECO:0000256" key="1">
    <source>
        <dbReference type="SAM" id="Phobius"/>
    </source>
</evidence>
<feature type="transmembrane region" description="Helical" evidence="1">
    <location>
        <begin position="93"/>
        <end position="115"/>
    </location>
</feature>
<evidence type="ECO:0000259" key="2">
    <source>
        <dbReference type="Pfam" id="PF19747"/>
    </source>
</evidence>
<keyword evidence="4" id="KW-1185">Reference proteome</keyword>
<gene>
    <name evidence="3" type="ORF">OG442_02290</name>
</gene>
<feature type="transmembrane region" description="Helical" evidence="1">
    <location>
        <begin position="25"/>
        <end position="48"/>
    </location>
</feature>
<sequence length="131" mass="13632">MSNLPVAPPAFDAQVKARVQRGPDVGASCALVFLELLALAVIVVVWPFLDHFDLDPASDIETVSLWRYLPALGGVAVVAFVAAVLAGRARATVTVVSQGSMAVLVTLAFFGGAALQSHQDARDCPVVCSAE</sequence>
<dbReference type="InterPro" id="IPR046201">
    <property type="entry name" value="DUF6234"/>
</dbReference>
<dbReference type="EMBL" id="CP109495">
    <property type="protein sequence ID" value="WUX50471.1"/>
    <property type="molecule type" value="Genomic_DNA"/>
</dbReference>
<accession>A0ABZ1ZVW4</accession>
<name>A0ABZ1ZVW4_STRNV</name>
<organism evidence="3 4">
    <name type="scientific">Streptomyces niveus</name>
    <name type="common">Streptomyces spheroides</name>
    <dbReference type="NCBI Taxonomy" id="193462"/>
    <lineage>
        <taxon>Bacteria</taxon>
        <taxon>Bacillati</taxon>
        <taxon>Actinomycetota</taxon>
        <taxon>Actinomycetes</taxon>
        <taxon>Kitasatosporales</taxon>
        <taxon>Streptomycetaceae</taxon>
        <taxon>Streptomyces</taxon>
    </lineage>
</organism>
<protein>
    <submittedName>
        <fullName evidence="3">DUF6234 family protein</fullName>
    </submittedName>
</protein>
<dbReference type="Pfam" id="PF19747">
    <property type="entry name" value="DUF6234"/>
    <property type="match status" value="1"/>
</dbReference>
<feature type="domain" description="DUF6234" evidence="2">
    <location>
        <begin position="18"/>
        <end position="126"/>
    </location>
</feature>
<dbReference type="Proteomes" id="UP001432209">
    <property type="component" value="Chromosome"/>
</dbReference>
<proteinExistence type="predicted"/>
<keyword evidence="1" id="KW-0812">Transmembrane</keyword>
<evidence type="ECO:0000313" key="3">
    <source>
        <dbReference type="EMBL" id="WUX50471.1"/>
    </source>
</evidence>
<reference evidence="3" key="1">
    <citation type="submission" date="2022-10" db="EMBL/GenBank/DDBJ databases">
        <title>The complete genomes of actinobacterial strains from the NBC collection.</title>
        <authorList>
            <person name="Joergensen T.S."/>
            <person name="Alvarez Arevalo M."/>
            <person name="Sterndorff E.B."/>
            <person name="Faurdal D."/>
            <person name="Vuksanovic O."/>
            <person name="Mourched A.-S."/>
            <person name="Charusanti P."/>
            <person name="Shaw S."/>
            <person name="Blin K."/>
            <person name="Weber T."/>
        </authorList>
    </citation>
    <scope>NUCLEOTIDE SEQUENCE</scope>
    <source>
        <strain evidence="3">NBC_01432</strain>
    </source>
</reference>
<feature type="transmembrane region" description="Helical" evidence="1">
    <location>
        <begin position="68"/>
        <end position="86"/>
    </location>
</feature>
<keyword evidence="1" id="KW-0472">Membrane</keyword>
<dbReference type="RefSeq" id="WP_329074080.1">
    <property type="nucleotide sequence ID" value="NZ_CP108849.2"/>
</dbReference>
<evidence type="ECO:0000313" key="4">
    <source>
        <dbReference type="Proteomes" id="UP001432209"/>
    </source>
</evidence>